<accession>A0A2N1MKG6</accession>
<protein>
    <submittedName>
        <fullName evidence="1">Uncharacterized protein</fullName>
    </submittedName>
</protein>
<evidence type="ECO:0000313" key="1">
    <source>
        <dbReference type="EMBL" id="PKK62122.1"/>
    </source>
</evidence>
<name>A0A2N1MKG6_9GLOM</name>
<dbReference type="Proteomes" id="UP000233469">
    <property type="component" value="Unassembled WGS sequence"/>
</dbReference>
<dbReference type="AlphaFoldDB" id="A0A2N1MKG6"/>
<proteinExistence type="predicted"/>
<gene>
    <name evidence="1" type="ORF">RhiirC2_759949</name>
</gene>
<reference evidence="1 2" key="2">
    <citation type="submission" date="2017-10" db="EMBL/GenBank/DDBJ databases">
        <title>Extensive intraspecific genome diversity in a model arbuscular mycorrhizal fungus.</title>
        <authorList>
            <person name="Chen E.C.H."/>
            <person name="Morin E."/>
            <person name="Baudet D."/>
            <person name="Noel J."/>
            <person name="Ndikumana S."/>
            <person name="Charron P."/>
            <person name="St-Onge C."/>
            <person name="Giorgi J."/>
            <person name="Grigoriev I.V."/>
            <person name="Roux C."/>
            <person name="Martin F.M."/>
            <person name="Corradi N."/>
        </authorList>
    </citation>
    <scope>NUCLEOTIDE SEQUENCE [LARGE SCALE GENOMIC DNA]</scope>
    <source>
        <strain evidence="1 2">C2</strain>
    </source>
</reference>
<dbReference type="VEuPathDB" id="FungiDB:FUN_021930"/>
<reference evidence="1 2" key="1">
    <citation type="submission" date="2016-04" db="EMBL/GenBank/DDBJ databases">
        <title>Genome analyses suggest a sexual origin of heterokaryosis in a supposedly ancient asexual fungus.</title>
        <authorList>
            <person name="Ropars J."/>
            <person name="Sedzielewska K."/>
            <person name="Noel J."/>
            <person name="Charron P."/>
            <person name="Farinelli L."/>
            <person name="Marton T."/>
            <person name="Kruger M."/>
            <person name="Pelin A."/>
            <person name="Brachmann A."/>
            <person name="Corradi N."/>
        </authorList>
    </citation>
    <scope>NUCLEOTIDE SEQUENCE [LARGE SCALE GENOMIC DNA]</scope>
    <source>
        <strain evidence="1 2">C2</strain>
    </source>
</reference>
<sequence length="61" mass="6921">MYVGASRIKSLYEKGISFDILVVTGCTPSDFLVTEDEYKEFLDQIPNLDNINNDFTPVSKE</sequence>
<organism evidence="1 2">
    <name type="scientific">Rhizophagus irregularis</name>
    <dbReference type="NCBI Taxonomy" id="588596"/>
    <lineage>
        <taxon>Eukaryota</taxon>
        <taxon>Fungi</taxon>
        <taxon>Fungi incertae sedis</taxon>
        <taxon>Mucoromycota</taxon>
        <taxon>Glomeromycotina</taxon>
        <taxon>Glomeromycetes</taxon>
        <taxon>Glomerales</taxon>
        <taxon>Glomeraceae</taxon>
        <taxon>Rhizophagus</taxon>
    </lineage>
</organism>
<evidence type="ECO:0000313" key="2">
    <source>
        <dbReference type="Proteomes" id="UP000233469"/>
    </source>
</evidence>
<comment type="caution">
    <text evidence="1">The sequence shown here is derived from an EMBL/GenBank/DDBJ whole genome shotgun (WGS) entry which is preliminary data.</text>
</comment>
<dbReference type="EMBL" id="LLXL01002013">
    <property type="protein sequence ID" value="PKK62122.1"/>
    <property type="molecule type" value="Genomic_DNA"/>
</dbReference>
<feature type="non-terminal residue" evidence="1">
    <location>
        <position position="61"/>
    </location>
</feature>